<dbReference type="InterPro" id="IPR001584">
    <property type="entry name" value="Integrase_cat-core"/>
</dbReference>
<dbReference type="InterPro" id="IPR012337">
    <property type="entry name" value="RNaseH-like_sf"/>
</dbReference>
<reference evidence="2" key="1">
    <citation type="submission" date="2020-05" db="EMBL/GenBank/DDBJ databases">
        <authorList>
            <person name="Chiriac C."/>
            <person name="Salcher M."/>
            <person name="Ghai R."/>
            <person name="Kavagutti S V."/>
        </authorList>
    </citation>
    <scope>NUCLEOTIDE SEQUENCE</scope>
</reference>
<dbReference type="Pfam" id="PF00665">
    <property type="entry name" value="rve"/>
    <property type="match status" value="1"/>
</dbReference>
<dbReference type="Gene3D" id="3.30.420.10">
    <property type="entry name" value="Ribonuclease H-like superfamily/Ribonuclease H"/>
    <property type="match status" value="1"/>
</dbReference>
<dbReference type="GO" id="GO:0004803">
    <property type="term" value="F:transposase activity"/>
    <property type="evidence" value="ECO:0007669"/>
    <property type="project" value="TreeGrafter"/>
</dbReference>
<dbReference type="InterPro" id="IPR036397">
    <property type="entry name" value="RNaseH_sf"/>
</dbReference>
<dbReference type="PANTHER" id="PTHR10948">
    <property type="entry name" value="TRANSPOSASE"/>
    <property type="match status" value="1"/>
</dbReference>
<dbReference type="GO" id="GO:0015074">
    <property type="term" value="P:DNA integration"/>
    <property type="evidence" value="ECO:0007669"/>
    <property type="project" value="InterPro"/>
</dbReference>
<feature type="domain" description="Integrase catalytic" evidence="1">
    <location>
        <begin position="4"/>
        <end position="166"/>
    </location>
</feature>
<dbReference type="PANTHER" id="PTHR10948:SF23">
    <property type="entry name" value="TRANSPOSASE INSI FOR INSERTION SEQUENCE ELEMENT IS30A-RELATED"/>
    <property type="match status" value="1"/>
</dbReference>
<dbReference type="AlphaFoldDB" id="A0A6J6U136"/>
<dbReference type="InterPro" id="IPR053392">
    <property type="entry name" value="Transposase_IS30-like"/>
</dbReference>
<dbReference type="EMBL" id="CAEZYU010000091">
    <property type="protein sequence ID" value="CAB4752323.1"/>
    <property type="molecule type" value="Genomic_DNA"/>
</dbReference>
<protein>
    <submittedName>
        <fullName evidence="2">Unannotated protein</fullName>
    </submittedName>
</protein>
<dbReference type="GO" id="GO:0032196">
    <property type="term" value="P:transposition"/>
    <property type="evidence" value="ECO:0007669"/>
    <property type="project" value="TreeGrafter"/>
</dbReference>
<evidence type="ECO:0000259" key="1">
    <source>
        <dbReference type="PROSITE" id="PS50994"/>
    </source>
</evidence>
<dbReference type="SUPFAM" id="SSF53098">
    <property type="entry name" value="Ribonuclease H-like"/>
    <property type="match status" value="1"/>
</dbReference>
<proteinExistence type="predicted"/>
<evidence type="ECO:0000313" key="2">
    <source>
        <dbReference type="EMBL" id="CAB4752323.1"/>
    </source>
</evidence>
<dbReference type="NCBIfam" id="NF033563">
    <property type="entry name" value="transpos_IS30"/>
    <property type="match status" value="1"/>
</dbReference>
<dbReference type="InterPro" id="IPR051917">
    <property type="entry name" value="Transposase-Integrase"/>
</dbReference>
<dbReference type="GO" id="GO:0005829">
    <property type="term" value="C:cytosol"/>
    <property type="evidence" value="ECO:0007669"/>
    <property type="project" value="TreeGrafter"/>
</dbReference>
<organism evidence="2">
    <name type="scientific">freshwater metagenome</name>
    <dbReference type="NCBI Taxonomy" id="449393"/>
    <lineage>
        <taxon>unclassified sequences</taxon>
        <taxon>metagenomes</taxon>
        <taxon>ecological metagenomes</taxon>
    </lineage>
</organism>
<dbReference type="GO" id="GO:0003676">
    <property type="term" value="F:nucleic acid binding"/>
    <property type="evidence" value="ECO:0007669"/>
    <property type="project" value="InterPro"/>
</dbReference>
<sequence length="170" mass="18932">MVNISQRPPEVEDRAVPGHWEGDLIIGKAAASAVATLVERSTRFLILVRLDSKHADHVATQLADAMGRLPEALRRTLTWDQGTEMTAHAKFSIATGAKVYFCDPHSPWQRGTNENTNRLVRDFLPKGSDLSVHSQADLDHIADLLNTRIRETLNWKTPAYHFDQLVATAA</sequence>
<name>A0A6J6U136_9ZZZZ</name>
<gene>
    <name evidence="2" type="ORF">UFOPK2766_01728</name>
</gene>
<dbReference type="PROSITE" id="PS50994">
    <property type="entry name" value="INTEGRASE"/>
    <property type="match status" value="1"/>
</dbReference>
<accession>A0A6J6U136</accession>